<gene>
    <name evidence="6" type="ORF">H9L09_01750</name>
</gene>
<reference evidence="6 7" key="1">
    <citation type="submission" date="2020-08" db="EMBL/GenBank/DDBJ databases">
        <title>Genome sequence of Nocardioides mesophilus KACC 16243T.</title>
        <authorList>
            <person name="Hyun D.-W."/>
            <person name="Bae J.-W."/>
        </authorList>
    </citation>
    <scope>NUCLEOTIDE SEQUENCE [LARGE SCALE GENOMIC DNA]</scope>
    <source>
        <strain evidence="6 7">KACC 16243</strain>
    </source>
</reference>
<evidence type="ECO:0000313" key="6">
    <source>
        <dbReference type="EMBL" id="QNN53237.1"/>
    </source>
</evidence>
<sequence>MLSFDPDDTGYLTELAGYVAIPSVSRDATPETMRAAAEWLAGQLAFADGRVVPTEGHPVVRADWLGRPGAPTILVYGHYDVQPTGDLAEWTSPPFELTVDAGVMRGRGCSDDKGPVYIVLKVAQAFLAQEGGLPLNVKFLFEGEEEIGSPNLPAYLREHAEELAADLVISADGAMWRPSEPSLSIASKGLATLDVVVEGADDDLHSGRFGGTVANPLHALVEVLAGLHTREGSVAVDGFYDGIPELSAARREEIGRVDFDEASYRTGLGLDEVFGESGYTTLERLWERPTLEVNGVTAGGKYTVIPHVATGHVSCRLVPGQRPDAVLAAITAHVEAAKVPGVRVSVRPDSGSVPAYTIPADHPAIRAAAAALEDVYPGEEVLLAVIAGTLPATALFEDVLGAKTLFFSFSTADEKLHAPNEFMRIPRLRQGMRAWESLWRLLAEGPHRLAPVTRPSADVPTSSERSTTP</sequence>
<feature type="domain" description="Peptidase M20 dimerisation" evidence="5">
    <location>
        <begin position="185"/>
        <end position="340"/>
    </location>
</feature>
<dbReference type="GO" id="GO:0046872">
    <property type="term" value="F:metal ion binding"/>
    <property type="evidence" value="ECO:0007669"/>
    <property type="project" value="UniProtKB-KW"/>
</dbReference>
<dbReference type="RefSeq" id="WP_187579079.1">
    <property type="nucleotide sequence ID" value="NZ_CP060713.1"/>
</dbReference>
<protein>
    <submittedName>
        <fullName evidence="6">Dipeptidase</fullName>
    </submittedName>
</protein>
<dbReference type="NCBIfam" id="NF006053">
    <property type="entry name" value="PRK08201.1"/>
    <property type="match status" value="1"/>
</dbReference>
<dbReference type="EMBL" id="CP060713">
    <property type="protein sequence ID" value="QNN53237.1"/>
    <property type="molecule type" value="Genomic_DNA"/>
</dbReference>
<evidence type="ECO:0000313" key="7">
    <source>
        <dbReference type="Proteomes" id="UP000515947"/>
    </source>
</evidence>
<dbReference type="InterPro" id="IPR011650">
    <property type="entry name" value="Peptidase_M20_dimer"/>
</dbReference>
<keyword evidence="3" id="KW-0378">Hydrolase</keyword>
<dbReference type="Gene3D" id="3.30.70.360">
    <property type="match status" value="1"/>
</dbReference>
<keyword evidence="2" id="KW-0479">Metal-binding</keyword>
<dbReference type="GO" id="GO:0006508">
    <property type="term" value="P:proteolysis"/>
    <property type="evidence" value="ECO:0007669"/>
    <property type="project" value="UniProtKB-KW"/>
</dbReference>
<evidence type="ECO:0000256" key="1">
    <source>
        <dbReference type="ARBA" id="ARBA00022670"/>
    </source>
</evidence>
<evidence type="ECO:0000256" key="2">
    <source>
        <dbReference type="ARBA" id="ARBA00022723"/>
    </source>
</evidence>
<feature type="compositionally biased region" description="Polar residues" evidence="4">
    <location>
        <begin position="459"/>
        <end position="469"/>
    </location>
</feature>
<organism evidence="6 7">
    <name type="scientific">Nocardioides mesophilus</name>
    <dbReference type="NCBI Taxonomy" id="433659"/>
    <lineage>
        <taxon>Bacteria</taxon>
        <taxon>Bacillati</taxon>
        <taxon>Actinomycetota</taxon>
        <taxon>Actinomycetes</taxon>
        <taxon>Propionibacteriales</taxon>
        <taxon>Nocardioidaceae</taxon>
        <taxon>Nocardioides</taxon>
    </lineage>
</organism>
<dbReference type="SUPFAM" id="SSF53187">
    <property type="entry name" value="Zn-dependent exopeptidases"/>
    <property type="match status" value="1"/>
</dbReference>
<dbReference type="KEGG" id="nmes:H9L09_01750"/>
<dbReference type="InterPro" id="IPR036264">
    <property type="entry name" value="Bact_exopeptidase_dim_dom"/>
</dbReference>
<dbReference type="Gene3D" id="3.40.630.10">
    <property type="entry name" value="Zn peptidases"/>
    <property type="match status" value="1"/>
</dbReference>
<dbReference type="PANTHER" id="PTHR43270">
    <property type="entry name" value="BETA-ALA-HIS DIPEPTIDASE"/>
    <property type="match status" value="1"/>
</dbReference>
<dbReference type="InterPro" id="IPR002933">
    <property type="entry name" value="Peptidase_M20"/>
</dbReference>
<dbReference type="Proteomes" id="UP000515947">
    <property type="component" value="Chromosome"/>
</dbReference>
<dbReference type="AlphaFoldDB" id="A0A7G9RCB2"/>
<dbReference type="SUPFAM" id="SSF55031">
    <property type="entry name" value="Bacterial exopeptidase dimerisation domain"/>
    <property type="match status" value="1"/>
</dbReference>
<feature type="region of interest" description="Disordered" evidence="4">
    <location>
        <begin position="450"/>
        <end position="469"/>
    </location>
</feature>
<accession>A0A7G9RCB2</accession>
<evidence type="ECO:0000256" key="4">
    <source>
        <dbReference type="SAM" id="MobiDB-lite"/>
    </source>
</evidence>
<keyword evidence="7" id="KW-1185">Reference proteome</keyword>
<evidence type="ECO:0000256" key="3">
    <source>
        <dbReference type="ARBA" id="ARBA00022801"/>
    </source>
</evidence>
<name>A0A7G9RCB2_9ACTN</name>
<evidence type="ECO:0000259" key="5">
    <source>
        <dbReference type="Pfam" id="PF07687"/>
    </source>
</evidence>
<keyword evidence="1" id="KW-0645">Protease</keyword>
<dbReference type="InterPro" id="IPR051458">
    <property type="entry name" value="Cyt/Met_Dipeptidase"/>
</dbReference>
<proteinExistence type="predicted"/>
<dbReference type="PANTHER" id="PTHR43270:SF12">
    <property type="entry name" value="SUCCINYL-DIAMINOPIMELATE DESUCCINYLASE"/>
    <property type="match status" value="1"/>
</dbReference>
<dbReference type="NCBIfam" id="NF006579">
    <property type="entry name" value="PRK09104.1"/>
    <property type="match status" value="1"/>
</dbReference>
<dbReference type="Pfam" id="PF01546">
    <property type="entry name" value="Peptidase_M20"/>
    <property type="match status" value="1"/>
</dbReference>
<dbReference type="Pfam" id="PF07687">
    <property type="entry name" value="M20_dimer"/>
    <property type="match status" value="1"/>
</dbReference>
<dbReference type="GO" id="GO:0008233">
    <property type="term" value="F:peptidase activity"/>
    <property type="evidence" value="ECO:0007669"/>
    <property type="project" value="UniProtKB-KW"/>
</dbReference>